<dbReference type="EMBL" id="JACHMP010000001">
    <property type="protein sequence ID" value="MBB5818815.1"/>
    <property type="molecule type" value="Genomic_DNA"/>
</dbReference>
<accession>A0A7W9MFH8</accession>
<gene>
    <name evidence="1" type="ORF">F4562_001877</name>
</gene>
<keyword evidence="2" id="KW-1185">Reference proteome</keyword>
<evidence type="ECO:0000313" key="2">
    <source>
        <dbReference type="Proteomes" id="UP000540685"/>
    </source>
</evidence>
<comment type="caution">
    <text evidence="1">The sequence shown here is derived from an EMBL/GenBank/DDBJ whole genome shotgun (WGS) entry which is preliminary data.</text>
</comment>
<name>A0A7W9MFH8_9ACTN</name>
<dbReference type="Proteomes" id="UP000540685">
    <property type="component" value="Unassembled WGS sequence"/>
</dbReference>
<proteinExistence type="predicted"/>
<evidence type="ECO:0000313" key="1">
    <source>
        <dbReference type="EMBL" id="MBB5818815.1"/>
    </source>
</evidence>
<sequence length="49" mass="4618">MDAPVAPLPAAGLSPGGPARLAGRSAAGLIAKSDHVRAVVVDSAAGVAE</sequence>
<protein>
    <submittedName>
        <fullName evidence="1">Uncharacterized protein</fullName>
    </submittedName>
</protein>
<dbReference type="AlphaFoldDB" id="A0A7W9MFH8"/>
<dbReference type="RefSeq" id="WP_184542610.1">
    <property type="nucleotide sequence ID" value="NZ_JACHMP010000001.1"/>
</dbReference>
<reference evidence="1 2" key="1">
    <citation type="submission" date="2020-08" db="EMBL/GenBank/DDBJ databases">
        <title>Sequencing the genomes of 1000 actinobacteria strains.</title>
        <authorList>
            <person name="Klenk H.-P."/>
        </authorList>
    </citation>
    <scope>NUCLEOTIDE SEQUENCE [LARGE SCALE GENOMIC DNA]</scope>
    <source>
        <strain evidence="1 2">DSM 46887</strain>
    </source>
</reference>
<organism evidence="1 2">
    <name type="scientific">Streptosporangium becharense</name>
    <dbReference type="NCBI Taxonomy" id="1816182"/>
    <lineage>
        <taxon>Bacteria</taxon>
        <taxon>Bacillati</taxon>
        <taxon>Actinomycetota</taxon>
        <taxon>Actinomycetes</taxon>
        <taxon>Streptosporangiales</taxon>
        <taxon>Streptosporangiaceae</taxon>
        <taxon>Streptosporangium</taxon>
    </lineage>
</organism>